<reference evidence="2 3" key="1">
    <citation type="journal article" date="2013" name="Nature">
        <title>Insights into bilaterian evolution from three spiralian genomes.</title>
        <authorList>
            <person name="Simakov O."/>
            <person name="Marletaz F."/>
            <person name="Cho S.J."/>
            <person name="Edsinger-Gonzales E."/>
            <person name="Havlak P."/>
            <person name="Hellsten U."/>
            <person name="Kuo D.H."/>
            <person name="Larsson T."/>
            <person name="Lv J."/>
            <person name="Arendt D."/>
            <person name="Savage R."/>
            <person name="Osoegawa K."/>
            <person name="de Jong P."/>
            <person name="Grimwood J."/>
            <person name="Chapman J.A."/>
            <person name="Shapiro H."/>
            <person name="Aerts A."/>
            <person name="Otillar R.P."/>
            <person name="Terry A.Y."/>
            <person name="Boore J.L."/>
            <person name="Grigoriev I.V."/>
            <person name="Lindberg D.R."/>
            <person name="Seaver E.C."/>
            <person name="Weisblat D.A."/>
            <person name="Putnam N.H."/>
            <person name="Rokhsar D.S."/>
        </authorList>
    </citation>
    <scope>NUCLEOTIDE SEQUENCE [LARGE SCALE GENOMIC DNA]</scope>
</reference>
<dbReference type="OrthoDB" id="6154503at2759"/>
<evidence type="ECO:0000256" key="1">
    <source>
        <dbReference type="SAM" id="MobiDB-lite"/>
    </source>
</evidence>
<accession>V4AMQ1</accession>
<feature type="region of interest" description="Disordered" evidence="1">
    <location>
        <begin position="1"/>
        <end position="61"/>
    </location>
</feature>
<dbReference type="HOGENOM" id="CLU_1379538_0_0_1"/>
<name>V4AMQ1_LOTGI</name>
<organism evidence="2 3">
    <name type="scientific">Lottia gigantea</name>
    <name type="common">Giant owl limpet</name>
    <dbReference type="NCBI Taxonomy" id="225164"/>
    <lineage>
        <taxon>Eukaryota</taxon>
        <taxon>Metazoa</taxon>
        <taxon>Spiralia</taxon>
        <taxon>Lophotrochozoa</taxon>
        <taxon>Mollusca</taxon>
        <taxon>Gastropoda</taxon>
        <taxon>Patellogastropoda</taxon>
        <taxon>Lottioidea</taxon>
        <taxon>Lottiidae</taxon>
        <taxon>Lottia</taxon>
    </lineage>
</organism>
<dbReference type="Proteomes" id="UP000030746">
    <property type="component" value="Unassembled WGS sequence"/>
</dbReference>
<dbReference type="KEGG" id="lgi:LOTGIDRAFT_160035"/>
<gene>
    <name evidence="2" type="ORF">LOTGIDRAFT_160035</name>
</gene>
<sequence length="198" mass="22703">MDPDWVPSSKRKSGESSDEYSDDNTENHNVVINPVPDLDQTIHPIKESGAKPGKVKTRNPRRTNAKVLSAKEFLNELPKLQSHYCRASSKKSYLEPIFTNFAELYRVYKDYCCQKAQPILGKKAFKSIIVDLNLSLFYPIKDQCDICYKFRTDNITEAEYNAHECKTSARDEKCQDKLLAESNHTIKVVTLNLQLLLL</sequence>
<proteinExistence type="predicted"/>
<evidence type="ECO:0000313" key="2">
    <source>
        <dbReference type="EMBL" id="ESO96050.1"/>
    </source>
</evidence>
<keyword evidence="3" id="KW-1185">Reference proteome</keyword>
<dbReference type="GeneID" id="20238252"/>
<dbReference type="CTD" id="20238252"/>
<evidence type="ECO:0000313" key="3">
    <source>
        <dbReference type="Proteomes" id="UP000030746"/>
    </source>
</evidence>
<dbReference type="EMBL" id="KB201549">
    <property type="protein sequence ID" value="ESO96050.1"/>
    <property type="molecule type" value="Genomic_DNA"/>
</dbReference>
<dbReference type="RefSeq" id="XP_009053167.1">
    <property type="nucleotide sequence ID" value="XM_009054919.1"/>
</dbReference>
<dbReference type="AlphaFoldDB" id="V4AMQ1"/>
<protein>
    <submittedName>
        <fullName evidence="2">Uncharacterized protein</fullName>
    </submittedName>
</protein>